<dbReference type="AlphaFoldDB" id="A0A8I2KPA7"/>
<proteinExistence type="predicted"/>
<keyword evidence="4" id="KW-1185">Reference proteome</keyword>
<evidence type="ECO:0000313" key="1">
    <source>
        <dbReference type="EMBL" id="NLR20798.1"/>
    </source>
</evidence>
<reference evidence="1" key="1">
    <citation type="submission" date="2019-10" db="EMBL/GenBank/DDBJ databases">
        <authorList>
            <person name="Paulsen S."/>
        </authorList>
    </citation>
    <scope>NUCLEOTIDE SEQUENCE</scope>
    <source>
        <strain evidence="1">LMG 19692</strain>
    </source>
</reference>
<gene>
    <name evidence="1" type="ORF">F9Y85_05575</name>
    <name evidence="2" type="ORF">R5H13_05505</name>
</gene>
<name>A0A8I2KPA7_9GAMM</name>
<reference evidence="2 4" key="2">
    <citation type="submission" date="2023-10" db="EMBL/GenBank/DDBJ databases">
        <title>To unveil natural product biosynthetic capacity in Pseudoalteromonas.</title>
        <authorList>
            <person name="Wang J."/>
        </authorList>
    </citation>
    <scope>NUCLEOTIDE SEQUENCE [LARGE SCALE GENOMIC DNA]</scope>
    <source>
        <strain evidence="2 4">DSM 15914</strain>
    </source>
</reference>
<evidence type="ECO:0000313" key="3">
    <source>
        <dbReference type="Proteomes" id="UP000646877"/>
    </source>
</evidence>
<evidence type="ECO:0000313" key="4">
    <source>
        <dbReference type="Proteomes" id="UP001304419"/>
    </source>
</evidence>
<sequence>MSNDNLTMTERLSQVATRANALCQTVEDQVGIIQSTLENKAEEVDQHIDSSTVELTAATNGMKAQVNSFIDSQFRAELPFFRITKNQELKINGSLTPGTKGIPDGYHCRNSNHYECEIVAYSEHGKLKEDKHPEIRAMYDQIQGGTPKYNQPDFAIVRIKALEVDDYPAFENAYSIYQGGLPYNNALTFGGWIKAESGKVRFTYPSDEFLVPTDDKWHEVTRQSNMPSSGGVNYTFGPHIYLEKGASCLIALPSVVAGKVPENRWGYFEKPVFERQL</sequence>
<evidence type="ECO:0000313" key="2">
    <source>
        <dbReference type="EMBL" id="WOX29718.1"/>
    </source>
</evidence>
<accession>A0A8I2KPA7</accession>
<dbReference type="Proteomes" id="UP000646877">
    <property type="component" value="Unassembled WGS sequence"/>
</dbReference>
<dbReference type="RefSeq" id="WP_039496168.1">
    <property type="nucleotide sequence ID" value="NZ_CBCSDF010000002.1"/>
</dbReference>
<organism evidence="1 3">
    <name type="scientific">Pseudoalteromonas maricaloris</name>
    <dbReference type="NCBI Taxonomy" id="184924"/>
    <lineage>
        <taxon>Bacteria</taxon>
        <taxon>Pseudomonadati</taxon>
        <taxon>Pseudomonadota</taxon>
        <taxon>Gammaproteobacteria</taxon>
        <taxon>Alteromonadales</taxon>
        <taxon>Pseudoalteromonadaceae</taxon>
        <taxon>Pseudoalteromonas</taxon>
    </lineage>
</organism>
<dbReference type="EMBL" id="CP137578">
    <property type="protein sequence ID" value="WOX29718.1"/>
    <property type="molecule type" value="Genomic_DNA"/>
</dbReference>
<dbReference type="EMBL" id="WEIA01000002">
    <property type="protein sequence ID" value="NLR20798.1"/>
    <property type="molecule type" value="Genomic_DNA"/>
</dbReference>
<dbReference type="Proteomes" id="UP001304419">
    <property type="component" value="Chromosome 1"/>
</dbReference>
<protein>
    <submittedName>
        <fullName evidence="1">Uncharacterized protein</fullName>
    </submittedName>
</protein>